<keyword evidence="1" id="KW-0677">Repeat</keyword>
<name>A0A4Q7IQ49_9GAMM</name>
<gene>
    <name evidence="5" type="ORF">C1E23_05380</name>
</gene>
<dbReference type="InterPro" id="IPR018392">
    <property type="entry name" value="LysM"/>
</dbReference>
<dbReference type="InterPro" id="IPR013105">
    <property type="entry name" value="TPR_2"/>
</dbReference>
<dbReference type="SMART" id="SM00028">
    <property type="entry name" value="TPR"/>
    <property type="match status" value="4"/>
</dbReference>
<organism evidence="5 6">
    <name type="scientific">Pseudoalteromonas phenolica</name>
    <dbReference type="NCBI Taxonomy" id="161398"/>
    <lineage>
        <taxon>Bacteria</taxon>
        <taxon>Pseudomonadati</taxon>
        <taxon>Pseudomonadota</taxon>
        <taxon>Gammaproteobacteria</taxon>
        <taxon>Alteromonadales</taxon>
        <taxon>Pseudoalteromonadaceae</taxon>
        <taxon>Pseudoalteromonas</taxon>
    </lineage>
</organism>
<dbReference type="PANTHER" id="PTHR44227:SF3">
    <property type="entry name" value="PROTEIN O-MANNOSYL-TRANSFERASE TMTC4"/>
    <property type="match status" value="1"/>
</dbReference>
<dbReference type="PANTHER" id="PTHR44227">
    <property type="match status" value="1"/>
</dbReference>
<accession>A0A4Q7IQ49</accession>
<evidence type="ECO:0000313" key="5">
    <source>
        <dbReference type="EMBL" id="RZQ54051.1"/>
    </source>
</evidence>
<dbReference type="InterPro" id="IPR019734">
    <property type="entry name" value="TPR_rpt"/>
</dbReference>
<evidence type="ECO:0000259" key="4">
    <source>
        <dbReference type="PROSITE" id="PS51782"/>
    </source>
</evidence>
<dbReference type="SUPFAM" id="SSF54106">
    <property type="entry name" value="LysM domain"/>
    <property type="match status" value="2"/>
</dbReference>
<protein>
    <submittedName>
        <fullName evidence="5">Type IV pilus biogenesis/stability protein PilW</fullName>
    </submittedName>
</protein>
<dbReference type="InterPro" id="IPR013360">
    <property type="entry name" value="Pilus_4_PilW"/>
</dbReference>
<dbReference type="Pfam" id="PF07719">
    <property type="entry name" value="TPR_2"/>
    <property type="match status" value="1"/>
</dbReference>
<dbReference type="NCBIfam" id="TIGR02521">
    <property type="entry name" value="type_IV_pilW"/>
    <property type="match status" value="1"/>
</dbReference>
<dbReference type="InterPro" id="IPR011990">
    <property type="entry name" value="TPR-like_helical_dom_sf"/>
</dbReference>
<dbReference type="PROSITE" id="PS51782">
    <property type="entry name" value="LYSM"/>
    <property type="match status" value="2"/>
</dbReference>
<evidence type="ECO:0000256" key="3">
    <source>
        <dbReference type="PROSITE-ProRule" id="PRU00339"/>
    </source>
</evidence>
<feature type="domain" description="LysM" evidence="4">
    <location>
        <begin position="438"/>
        <end position="482"/>
    </location>
</feature>
<dbReference type="PROSITE" id="PS50005">
    <property type="entry name" value="TPR"/>
    <property type="match status" value="2"/>
</dbReference>
<sequence>MRSFWVIPFALLGLSGCVTETHSVTKNSPVVNTEVNNQDAARTRITLALEYLKAGNNTQAKFNLERAAKFAPNLPEAHYTLAYYYEQVKEYQKAKASYQTALKLVPNDPNTLNNYGTFLCRIGEYDEASEQLHKAIDMNGYLRVSQSYENLALCAVKQDKFDFALDYLNSAVQHDGQSQSALVALAGLYYAKSDMHQALRVLERYTQSGFISSRSLFLEYLLHQEMGHLEQSQKIATTLVQTYPQSYQAQAIIKEDYGNSEFGILREQYRKAKVAEITEHSPQLYTAQPKIKITRKKAPKRESNNQTAVKQPTTVTSISAVTSSEAVSLRAGLQAGPVVEAKAQLSQPESTTVTSVTEEKTQLSTLVSETPDNQVRVVSFGEPKAVQPTQGQVQFYQTDASQVRFREIKENNAPVPTAKPSSVNTPLLNPEVNLPNVPVHTVGLGENLFSLSVKYNVKMASLLKWNKLRESDRLQIGQQVYLNNPLTTHIIKDGDSLYNIATDYQLQIGDLMRWNKLTPDVELAAGHSLLIVDPSKYNL</sequence>
<dbReference type="EMBL" id="PPSX01000019">
    <property type="protein sequence ID" value="RZQ54051.1"/>
    <property type="molecule type" value="Genomic_DNA"/>
</dbReference>
<dbReference type="Gene3D" id="3.10.350.10">
    <property type="entry name" value="LysM domain"/>
    <property type="match status" value="2"/>
</dbReference>
<dbReference type="Gene3D" id="1.25.40.10">
    <property type="entry name" value="Tetratricopeptide repeat domain"/>
    <property type="match status" value="1"/>
</dbReference>
<feature type="repeat" description="TPR" evidence="3">
    <location>
        <begin position="109"/>
        <end position="142"/>
    </location>
</feature>
<dbReference type="Pfam" id="PF01476">
    <property type="entry name" value="LysM"/>
    <property type="match status" value="2"/>
</dbReference>
<dbReference type="InterPro" id="IPR036779">
    <property type="entry name" value="LysM_dom_sf"/>
</dbReference>
<keyword evidence="2 3" id="KW-0802">TPR repeat</keyword>
<feature type="repeat" description="TPR" evidence="3">
    <location>
        <begin position="75"/>
        <end position="108"/>
    </location>
</feature>
<dbReference type="InterPro" id="IPR052346">
    <property type="entry name" value="O-mannosyl-transferase_TMTC"/>
</dbReference>
<dbReference type="SUPFAM" id="SSF48452">
    <property type="entry name" value="TPR-like"/>
    <property type="match status" value="2"/>
</dbReference>
<dbReference type="AlphaFoldDB" id="A0A4Q7IQ49"/>
<evidence type="ECO:0000256" key="1">
    <source>
        <dbReference type="ARBA" id="ARBA00022737"/>
    </source>
</evidence>
<dbReference type="RefSeq" id="WP_130254594.1">
    <property type="nucleotide sequence ID" value="NZ_PPSX01000019.1"/>
</dbReference>
<evidence type="ECO:0000256" key="2">
    <source>
        <dbReference type="ARBA" id="ARBA00022803"/>
    </source>
</evidence>
<comment type="caution">
    <text evidence="5">The sequence shown here is derived from an EMBL/GenBank/DDBJ whole genome shotgun (WGS) entry which is preliminary data.</text>
</comment>
<feature type="domain" description="LysM" evidence="4">
    <location>
        <begin position="487"/>
        <end position="531"/>
    </location>
</feature>
<dbReference type="Proteomes" id="UP000291338">
    <property type="component" value="Unassembled WGS sequence"/>
</dbReference>
<proteinExistence type="predicted"/>
<evidence type="ECO:0000313" key="6">
    <source>
        <dbReference type="Proteomes" id="UP000291338"/>
    </source>
</evidence>
<reference evidence="5 6" key="1">
    <citation type="submission" date="2018-01" db="EMBL/GenBank/DDBJ databases">
        <title>Co-occurrence of chitin degradation, pigmentation and bioactivity in marine Pseudoalteromonas.</title>
        <authorList>
            <person name="Paulsen S."/>
            <person name="Gram L."/>
            <person name="Machado H."/>
        </authorList>
    </citation>
    <scope>NUCLEOTIDE SEQUENCE [LARGE SCALE GENOMIC DNA]</scope>
    <source>
        <strain evidence="5 6">S3898</strain>
    </source>
</reference>
<dbReference type="CDD" id="cd00118">
    <property type="entry name" value="LysM"/>
    <property type="match status" value="2"/>
</dbReference>
<dbReference type="PROSITE" id="PS51257">
    <property type="entry name" value="PROKAR_LIPOPROTEIN"/>
    <property type="match status" value="1"/>
</dbReference>
<dbReference type="SMART" id="SM00257">
    <property type="entry name" value="LysM"/>
    <property type="match status" value="2"/>
</dbReference>
<dbReference type="Pfam" id="PF13424">
    <property type="entry name" value="TPR_12"/>
    <property type="match status" value="1"/>
</dbReference>